<protein>
    <submittedName>
        <fullName evidence="1">Uncharacterized protein</fullName>
    </submittedName>
</protein>
<dbReference type="EMBL" id="JABDJR010000081">
    <property type="protein sequence ID" value="NNF05579.1"/>
    <property type="molecule type" value="Genomic_DNA"/>
</dbReference>
<organism evidence="1 2">
    <name type="scientific">Eiseniibacteriota bacterium</name>
    <dbReference type="NCBI Taxonomy" id="2212470"/>
    <lineage>
        <taxon>Bacteria</taxon>
        <taxon>Candidatus Eiseniibacteriota</taxon>
    </lineage>
</organism>
<feature type="non-terminal residue" evidence="1">
    <location>
        <position position="1"/>
    </location>
</feature>
<sequence>FIGYGGLGIATEVGLTGERVWEAAITINNAPAFRSYRLVWIDSLYESQTFPVLN</sequence>
<proteinExistence type="predicted"/>
<dbReference type="Proteomes" id="UP000547674">
    <property type="component" value="Unassembled WGS sequence"/>
</dbReference>
<accession>A0A7Y2E5G7</accession>
<reference evidence="1 2" key="1">
    <citation type="submission" date="2020-03" db="EMBL/GenBank/DDBJ databases">
        <title>Metabolic flexibility allows generalist bacteria to become dominant in a frequently disturbed ecosystem.</title>
        <authorList>
            <person name="Chen Y.-J."/>
            <person name="Leung P.M."/>
            <person name="Bay S.K."/>
            <person name="Hugenholtz P."/>
            <person name="Kessler A.J."/>
            <person name="Shelley G."/>
            <person name="Waite D.W."/>
            <person name="Cook P.L."/>
            <person name="Greening C."/>
        </authorList>
    </citation>
    <scope>NUCLEOTIDE SEQUENCE [LARGE SCALE GENOMIC DNA]</scope>
    <source>
        <strain evidence="1">SS_bin_28</strain>
    </source>
</reference>
<evidence type="ECO:0000313" key="1">
    <source>
        <dbReference type="EMBL" id="NNF05579.1"/>
    </source>
</evidence>
<name>A0A7Y2E5G7_UNCEI</name>
<comment type="caution">
    <text evidence="1">The sequence shown here is derived from an EMBL/GenBank/DDBJ whole genome shotgun (WGS) entry which is preliminary data.</text>
</comment>
<dbReference type="AlphaFoldDB" id="A0A7Y2E5G7"/>
<evidence type="ECO:0000313" key="2">
    <source>
        <dbReference type="Proteomes" id="UP000547674"/>
    </source>
</evidence>
<gene>
    <name evidence="1" type="ORF">HKN21_02350</name>
</gene>